<evidence type="ECO:0000313" key="2">
    <source>
        <dbReference type="Proteomes" id="UP000004810"/>
    </source>
</evidence>
<dbReference type="EMBL" id="ADBV01011330">
    <property type="protein sequence ID" value="EJW74959.1"/>
    <property type="molecule type" value="Genomic_DNA"/>
</dbReference>
<dbReference type="AlphaFoldDB" id="J9EHS9"/>
<gene>
    <name evidence="1" type="ORF">WUBG_14133</name>
</gene>
<evidence type="ECO:0000313" key="1">
    <source>
        <dbReference type="EMBL" id="EJW74959.1"/>
    </source>
</evidence>
<reference evidence="2" key="1">
    <citation type="submission" date="2012-08" db="EMBL/GenBank/DDBJ databases">
        <title>The Genome Sequence of Wuchereria bancrofti.</title>
        <authorList>
            <person name="Nutman T.B."/>
            <person name="Fink D.L."/>
            <person name="Russ C."/>
            <person name="Young S."/>
            <person name="Zeng Q."/>
            <person name="Koehrsen M."/>
            <person name="Alvarado L."/>
            <person name="Berlin A."/>
            <person name="Chapman S.B."/>
            <person name="Chen Z."/>
            <person name="Freedman E."/>
            <person name="Gellesch M."/>
            <person name="Goldberg J."/>
            <person name="Griggs A."/>
            <person name="Gujja S."/>
            <person name="Heilman E.R."/>
            <person name="Heiman D."/>
            <person name="Hepburn T."/>
            <person name="Howarth C."/>
            <person name="Jen D."/>
            <person name="Larson L."/>
            <person name="Lewis B."/>
            <person name="Mehta T."/>
            <person name="Park D."/>
            <person name="Pearson M."/>
            <person name="Roberts A."/>
            <person name="Saif S."/>
            <person name="Shea T."/>
            <person name="Shenoy N."/>
            <person name="Sisk P."/>
            <person name="Stolte C."/>
            <person name="Sykes S."/>
            <person name="Walk T."/>
            <person name="White J."/>
            <person name="Yandava C."/>
            <person name="Haas B."/>
            <person name="Henn M.R."/>
            <person name="Nusbaum C."/>
            <person name="Birren B."/>
        </authorList>
    </citation>
    <scope>NUCLEOTIDE SEQUENCE [LARGE SCALE GENOMIC DNA]</scope>
    <source>
        <strain evidence="2">NA</strain>
    </source>
</reference>
<sequence>MYILWKYSFHWVNGPINVILRTALRGENSTLFGGTTEQRWDGWSGDDDDVDTGTFGRSSLHGCVTNRHGCFLALFNWERSGGVVDAMCKISLALQIQFVSKEGCSVGRSYDRVLLGGAEGSTSEVRQRRSNSSRNLYETVCGYGTMTVVSCRPGGLPNRTPPMRAHNIYEPPPGRSSSSCPFHIPHLYLLSFPLHHF</sequence>
<proteinExistence type="predicted"/>
<accession>J9EHS9</accession>
<comment type="caution">
    <text evidence="1">The sequence shown here is derived from an EMBL/GenBank/DDBJ whole genome shotgun (WGS) entry which is preliminary data.</text>
</comment>
<organism evidence="1 2">
    <name type="scientific">Wuchereria bancrofti</name>
    <dbReference type="NCBI Taxonomy" id="6293"/>
    <lineage>
        <taxon>Eukaryota</taxon>
        <taxon>Metazoa</taxon>
        <taxon>Ecdysozoa</taxon>
        <taxon>Nematoda</taxon>
        <taxon>Chromadorea</taxon>
        <taxon>Rhabditida</taxon>
        <taxon>Spirurina</taxon>
        <taxon>Spiruromorpha</taxon>
        <taxon>Filarioidea</taxon>
        <taxon>Onchocercidae</taxon>
        <taxon>Wuchereria</taxon>
    </lineage>
</organism>
<dbReference type="Proteomes" id="UP000004810">
    <property type="component" value="Unassembled WGS sequence"/>
</dbReference>
<protein>
    <submittedName>
        <fullName evidence="1">Uncharacterized protein</fullName>
    </submittedName>
</protein>
<name>J9EHS9_WUCBA</name>